<gene>
    <name evidence="1" type="ORF">CRE_22099</name>
</gene>
<accession>E3NCL9</accession>
<sequence length="320" mass="37445">MTLTWITVQEDVRRLVIEQLNRFDRGSLRQCSRNDKLLVDHMTKPIKNICFVAAKECCTIKCDNVYVHYYKKREETTEIQRESNFQSLETFTINEDFQTVAWRSLQKILRSQNNRIESLAFASFGTVRQKNSEIERFLPDLPSETVNVQKLSIHRDNSEEMTYRLLQFMKPEIQSLNLSMDVENMINYIRIGDLEQMRTADKVYSNLQLPIRPSLGLQCSEIVNNSQLLSGEDIVQLLKKSLITGKPSKFEYHCLLELSNGIVSNFTSMKWDRLTARYFRDFSEQFVLLDDSQMYYLSMSGSSKVFVEFLPKSLKGFLII</sequence>
<dbReference type="AlphaFoldDB" id="E3NCL9"/>
<organism evidence="2">
    <name type="scientific">Caenorhabditis remanei</name>
    <name type="common">Caenorhabditis vulgaris</name>
    <dbReference type="NCBI Taxonomy" id="31234"/>
    <lineage>
        <taxon>Eukaryota</taxon>
        <taxon>Metazoa</taxon>
        <taxon>Ecdysozoa</taxon>
        <taxon>Nematoda</taxon>
        <taxon>Chromadorea</taxon>
        <taxon>Rhabditida</taxon>
        <taxon>Rhabditina</taxon>
        <taxon>Rhabditomorpha</taxon>
        <taxon>Rhabditoidea</taxon>
        <taxon>Rhabditidae</taxon>
        <taxon>Peloderinae</taxon>
        <taxon>Caenorhabditis</taxon>
    </lineage>
</organism>
<dbReference type="HOGENOM" id="CLU_816940_0_0_1"/>
<dbReference type="Proteomes" id="UP000008281">
    <property type="component" value="Unassembled WGS sequence"/>
</dbReference>
<reference evidence="1" key="1">
    <citation type="submission" date="2007-07" db="EMBL/GenBank/DDBJ databases">
        <title>PCAP assembly of the Caenorhabditis remanei genome.</title>
        <authorList>
            <consortium name="The Caenorhabditis remanei Sequencing Consortium"/>
            <person name="Wilson R.K."/>
        </authorList>
    </citation>
    <scope>NUCLEOTIDE SEQUENCE [LARGE SCALE GENOMIC DNA]</scope>
    <source>
        <strain evidence="1">PB4641</strain>
    </source>
</reference>
<dbReference type="InParanoid" id="E3NCL9"/>
<evidence type="ECO:0000313" key="1">
    <source>
        <dbReference type="EMBL" id="EFO93239.1"/>
    </source>
</evidence>
<proteinExistence type="predicted"/>
<name>E3NCL9_CAERE</name>
<dbReference type="EMBL" id="DS268599">
    <property type="protein sequence ID" value="EFO93239.1"/>
    <property type="molecule type" value="Genomic_DNA"/>
</dbReference>
<protein>
    <recommendedName>
        <fullName evidence="3">DUF38 domain-containing protein</fullName>
    </recommendedName>
</protein>
<dbReference type="OrthoDB" id="5831426at2759"/>
<evidence type="ECO:0000313" key="2">
    <source>
        <dbReference type="Proteomes" id="UP000008281"/>
    </source>
</evidence>
<evidence type="ECO:0008006" key="3">
    <source>
        <dbReference type="Google" id="ProtNLM"/>
    </source>
</evidence>
<dbReference type="eggNOG" id="ENOG502TJKJ">
    <property type="taxonomic scope" value="Eukaryota"/>
</dbReference>
<keyword evidence="2" id="KW-1185">Reference proteome</keyword>